<keyword evidence="5 10" id="KW-1133">Transmembrane helix</keyword>
<evidence type="ECO:0000256" key="6">
    <source>
        <dbReference type="ARBA" id="ARBA00023136"/>
    </source>
</evidence>
<feature type="compositionally biased region" description="Polar residues" evidence="9">
    <location>
        <begin position="1620"/>
        <end position="1633"/>
    </location>
</feature>
<feature type="compositionally biased region" description="Polar residues" evidence="9">
    <location>
        <begin position="1416"/>
        <end position="1436"/>
    </location>
</feature>
<proteinExistence type="inferred from homology"/>
<feature type="compositionally biased region" description="Basic residues" evidence="9">
    <location>
        <begin position="869"/>
        <end position="881"/>
    </location>
</feature>
<feature type="compositionally biased region" description="Low complexity" evidence="9">
    <location>
        <begin position="1162"/>
        <end position="1205"/>
    </location>
</feature>
<dbReference type="FunFam" id="1.20.1250.20:FF:000065">
    <property type="entry name" value="Putative MFS pantothenate transporter"/>
    <property type="match status" value="1"/>
</dbReference>
<dbReference type="Pfam" id="PF09811">
    <property type="entry name" value="Yae1_N"/>
    <property type="match status" value="1"/>
</dbReference>
<dbReference type="GO" id="GO:0005886">
    <property type="term" value="C:plasma membrane"/>
    <property type="evidence" value="ECO:0007669"/>
    <property type="project" value="UniProtKB-SubCell"/>
</dbReference>
<name>A0A178EZ01_TRIRU</name>
<feature type="transmembrane region" description="Helical" evidence="10">
    <location>
        <begin position="121"/>
        <end position="143"/>
    </location>
</feature>
<feature type="region of interest" description="Disordered" evidence="9">
    <location>
        <begin position="634"/>
        <end position="659"/>
    </location>
</feature>
<evidence type="ECO:0000256" key="4">
    <source>
        <dbReference type="ARBA" id="ARBA00022692"/>
    </source>
</evidence>
<feature type="transmembrane region" description="Helical" evidence="10">
    <location>
        <begin position="332"/>
        <end position="349"/>
    </location>
</feature>
<gene>
    <name evidence="12" type="ORF">A7C99_2456</name>
</gene>
<comment type="similarity">
    <text evidence="7">Belongs to the major facilitator superfamily. Allantoate permease family.</text>
</comment>
<feature type="transmembrane region" description="Helical" evidence="10">
    <location>
        <begin position="261"/>
        <end position="286"/>
    </location>
</feature>
<keyword evidence="3" id="KW-1003">Cell membrane</keyword>
<feature type="compositionally biased region" description="Polar residues" evidence="9">
    <location>
        <begin position="1115"/>
        <end position="1131"/>
    </location>
</feature>
<dbReference type="GO" id="GO:0015233">
    <property type="term" value="F:pantothenate transmembrane transporter activity"/>
    <property type="evidence" value="ECO:0007669"/>
    <property type="project" value="TreeGrafter"/>
</dbReference>
<evidence type="ECO:0000259" key="11">
    <source>
        <dbReference type="PROSITE" id="PS50850"/>
    </source>
</evidence>
<evidence type="ECO:0000313" key="13">
    <source>
        <dbReference type="Proteomes" id="UP000243015"/>
    </source>
</evidence>
<feature type="transmembrane region" description="Helical" evidence="10">
    <location>
        <begin position="425"/>
        <end position="447"/>
    </location>
</feature>
<feature type="compositionally biased region" description="Basic and acidic residues" evidence="9">
    <location>
        <begin position="849"/>
        <end position="859"/>
    </location>
</feature>
<feature type="coiled-coil region" evidence="8">
    <location>
        <begin position="1063"/>
        <end position="1094"/>
    </location>
</feature>
<feature type="compositionally biased region" description="Polar residues" evidence="9">
    <location>
        <begin position="1036"/>
        <end position="1048"/>
    </location>
</feature>
<feature type="transmembrane region" description="Helical" evidence="10">
    <location>
        <begin position="68"/>
        <end position="88"/>
    </location>
</feature>
<keyword evidence="6 10" id="KW-0472">Membrane</keyword>
<feature type="compositionally biased region" description="Low complexity" evidence="9">
    <location>
        <begin position="502"/>
        <end position="511"/>
    </location>
</feature>
<feature type="region of interest" description="Disordered" evidence="9">
    <location>
        <begin position="1520"/>
        <end position="1633"/>
    </location>
</feature>
<feature type="transmembrane region" description="Helical" evidence="10">
    <location>
        <begin position="95"/>
        <end position="115"/>
    </location>
</feature>
<evidence type="ECO:0000256" key="2">
    <source>
        <dbReference type="ARBA" id="ARBA00022448"/>
    </source>
</evidence>
<evidence type="ECO:0000256" key="9">
    <source>
        <dbReference type="SAM" id="MobiDB-lite"/>
    </source>
</evidence>
<dbReference type="InterPro" id="IPR011701">
    <property type="entry name" value="MFS"/>
</dbReference>
<dbReference type="VEuPathDB" id="FungiDB:TERG_02689"/>
<feature type="compositionally biased region" description="Polar residues" evidence="9">
    <location>
        <begin position="1465"/>
        <end position="1478"/>
    </location>
</feature>
<dbReference type="GO" id="GO:0098717">
    <property type="term" value="P:pantothenate import across plasma membrane"/>
    <property type="evidence" value="ECO:0007669"/>
    <property type="project" value="TreeGrafter"/>
</dbReference>
<dbReference type="PROSITE" id="PS50850">
    <property type="entry name" value="MFS"/>
    <property type="match status" value="1"/>
</dbReference>
<sequence>MGNRFIDYLRGPEGRPGEARLLRKLDFFILSFCCLMYFANYLDRSNLANAYVSGMKEDLDFHGKQFNLINTIFTVGYVLGQVPSNLALYRFKPRYFLPGMMVIWGGLTMATAGVHNPQGIMVIRFFLGLAESSTFVGTHYILGSWYTERELGKRSGIFTASGLAGTMFGGFIQTGINSSLHMKGGLPGWRWLFIIDGLITVPIAMYGFFLFPDTPRTTRAPYLTAADKELAVARLPSPSDDAEHTKINFALAKRVFSTWHLYGFVILWVIAGETESFSTNSLLALYMKSHPTIKYTVAQNNNYPSGIPAVGIVSTLIWATLTDFLGGKRYLVGYWIGITGVVTSAMILAPGSSTATIFAAYYWAGSVYACQATFFAWANDVMRYKDDAWRSVVIAGMNMGSNVINAWWSIVFYPASDAPYFRSGMYAMIACSIAMAIWTAFVMYMAWREGKQTVDSSADDQPLSSPLSPSTSMSSPGEEAGRLTDMASNQLDDVFGSSPPRAAAGTTAASATEDDGDMLGGGRRAGEETVPSLAEPSDLPSLRRQHVTAGYRDGVAAAKGEHVQRGFDKGYPVGAELGIRAGVVLGVLEGLVKALEAKDKEGVPKDSRARVTALFETAKKELVLERVFSLEQQGTTVKEAERGEEEGEDHGDPYSRLGRAGDTAVTRWEDRMYTSWHVAAAGTPVRMVGDITILILGEPAGGFTASRACCPTSPLGQNQINDDRTPRLSLSLCSQPNDAPMGRRRPSICLVLCPASAISSLPAPLPRPDQTCQRIEACESTLGPPDGSLFDPYALPALCERLLFDIALFNVWRFADQPSFFPSPDSPAFTLTSALQPVFPAVSPSASTRLDETNDRHDQSTISTSARPSRQRQRRHQRRAALLKTAGQSPSPDQKHPHTQRHQQQTQQAQQRPTPRRQLTLDSIEQRLGDTQQEGLQQASRQGARQGSTRQGTASSYWPAQSIRVSPSTTSAILWVLEEAIRTPYPFTADPAELNASMSELFETAPADVANGRSSQHHHNGVAVAAGRNGMGPGQQPMSVPAPSTTGATHAPSGVRTPTDIMRRRRERERAQLKAEQEAKLREEQLQKQAQLQLQAQAQAQAQAQSQTQVHHSVPNITVSQDPGQRQSGRQDTVRIVADDPQKPARQRPNISQAAKMAGGSQQQQQQQQLPDSSSKPQASQSAPGGQQEHQHQPQQQQQQQQQQPSRGKAAFPHAFERWEMLSSHWEGLTSYWIRRLEQNNEELSKDPLSQQMSRQVTDLSAAGANLFHAVVELQRLRASSERKFQRWFFDTRAEQERAQEVRAELERMLSSERQARADAVAALKQAESDKAKAQELAREVRRELQISRDEARRAWEELGRREQEERDRTISLRNGEPTIVGGVQVVPMLQSVPSRHTSTANRPPTREGPYPGGPSATSMGGQSHQRPLLETTESTGYDDDGHDADPFIESGNPPVVPEAPQPPRQTESGRSQFYQHNRQVIHGGAQAGVGDVLSEDGRAPTTTVGGAASLTAPIAVTNGGTQHVSDGRQLSYPRAMSDDSDDYTTEPFDNYVTYGSGPHGSPGAGTSSADESHIGYPAPVDYSGSGWGVGGSGWDSVTPRHRHPTRLSDVLEEDERSRTSPSRASQTSRNMQ</sequence>
<dbReference type="InterPro" id="IPR019191">
    <property type="entry name" value="Essential_protein_Yae1_N"/>
</dbReference>
<dbReference type="Pfam" id="PF07690">
    <property type="entry name" value="MFS_1"/>
    <property type="match status" value="1"/>
</dbReference>
<feature type="compositionally biased region" description="Low complexity" evidence="9">
    <location>
        <begin position="455"/>
        <end position="476"/>
    </location>
</feature>
<reference evidence="12 13" key="1">
    <citation type="submission" date="2016-05" db="EMBL/GenBank/DDBJ databases">
        <title>Genome sequencing of Trichophyton rubrum CMCC(F)T1i isolated from hair.</title>
        <authorList>
            <person name="Zhan P."/>
            <person name="Tao Y."/>
            <person name="Liu W."/>
        </authorList>
    </citation>
    <scope>NUCLEOTIDE SEQUENCE [LARGE SCALE GENOMIC DNA]</scope>
    <source>
        <strain evidence="13">CMCC(F)T1i</strain>
    </source>
</reference>
<evidence type="ECO:0000256" key="7">
    <source>
        <dbReference type="ARBA" id="ARBA00037968"/>
    </source>
</evidence>
<feature type="compositionally biased region" description="Low complexity" evidence="9">
    <location>
        <begin position="902"/>
        <end position="917"/>
    </location>
</feature>
<evidence type="ECO:0000256" key="1">
    <source>
        <dbReference type="ARBA" id="ARBA00004651"/>
    </source>
</evidence>
<keyword evidence="4 10" id="KW-0812">Transmembrane</keyword>
<feature type="transmembrane region" description="Helical" evidence="10">
    <location>
        <begin position="188"/>
        <end position="211"/>
    </location>
</feature>
<feature type="region of interest" description="Disordered" evidence="9">
    <location>
        <begin position="932"/>
        <end position="957"/>
    </location>
</feature>
<feature type="transmembrane region" description="Helical" evidence="10">
    <location>
        <begin position="361"/>
        <end position="379"/>
    </location>
</feature>
<feature type="coiled-coil region" evidence="8">
    <location>
        <begin position="1296"/>
        <end position="1351"/>
    </location>
</feature>
<accession>A0A178EZ01</accession>
<feature type="transmembrane region" description="Helical" evidence="10">
    <location>
        <begin position="21"/>
        <end position="39"/>
    </location>
</feature>
<organism evidence="12 13">
    <name type="scientific">Trichophyton rubrum</name>
    <name type="common">Athlete's foot fungus</name>
    <name type="synonym">Epidermophyton rubrum</name>
    <dbReference type="NCBI Taxonomy" id="5551"/>
    <lineage>
        <taxon>Eukaryota</taxon>
        <taxon>Fungi</taxon>
        <taxon>Dikarya</taxon>
        <taxon>Ascomycota</taxon>
        <taxon>Pezizomycotina</taxon>
        <taxon>Eurotiomycetes</taxon>
        <taxon>Eurotiomycetidae</taxon>
        <taxon>Onygenales</taxon>
        <taxon>Arthrodermataceae</taxon>
        <taxon>Trichophyton</taxon>
    </lineage>
</organism>
<dbReference type="Proteomes" id="UP000243015">
    <property type="component" value="Unassembled WGS sequence"/>
</dbReference>
<dbReference type="VEuPathDB" id="FungiDB:TERG_02690"/>
<feature type="transmembrane region" description="Helical" evidence="10">
    <location>
        <begin position="391"/>
        <end position="413"/>
    </location>
</feature>
<protein>
    <recommendedName>
        <fullName evidence="11">Major facilitator superfamily (MFS) profile domain-containing protein</fullName>
    </recommendedName>
</protein>
<dbReference type="EMBL" id="LHPM01000013">
    <property type="protein sequence ID" value="OAL65360.1"/>
    <property type="molecule type" value="Genomic_DNA"/>
</dbReference>
<dbReference type="SUPFAM" id="SSF103473">
    <property type="entry name" value="MFS general substrate transporter"/>
    <property type="match status" value="1"/>
</dbReference>
<feature type="transmembrane region" description="Helical" evidence="10">
    <location>
        <begin position="155"/>
        <end position="176"/>
    </location>
</feature>
<evidence type="ECO:0000256" key="8">
    <source>
        <dbReference type="SAM" id="Coils"/>
    </source>
</evidence>
<feature type="compositionally biased region" description="Polar residues" evidence="9">
    <location>
        <begin position="1392"/>
        <end position="1403"/>
    </location>
</feature>
<comment type="subcellular location">
    <subcellularLocation>
        <location evidence="1">Cell membrane</location>
        <topology evidence="1">Multi-pass membrane protein</topology>
    </subcellularLocation>
</comment>
<feature type="compositionally biased region" description="Pro residues" evidence="9">
    <location>
        <begin position="1455"/>
        <end position="1464"/>
    </location>
</feature>
<dbReference type="VEuPathDB" id="FungiDB:TERG_02691"/>
<comment type="caution">
    <text evidence="12">The sequence shown here is derived from an EMBL/GenBank/DDBJ whole genome shotgun (WGS) entry which is preliminary data.</text>
</comment>
<dbReference type="FunFam" id="1.20.1250.20:FF:000386">
    <property type="entry name" value="MFS general substrate transporter"/>
    <property type="match status" value="1"/>
</dbReference>
<dbReference type="PANTHER" id="PTHR43791">
    <property type="entry name" value="PERMEASE-RELATED"/>
    <property type="match status" value="1"/>
</dbReference>
<feature type="region of interest" description="Disordered" evidence="9">
    <location>
        <begin position="455"/>
        <end position="543"/>
    </location>
</feature>
<dbReference type="PANTHER" id="PTHR43791:SF4">
    <property type="entry name" value="PANTOTHENATE TRANSPORTER FEN2"/>
    <property type="match status" value="1"/>
</dbReference>
<feature type="region of interest" description="Disordered" evidence="9">
    <location>
        <begin position="844"/>
        <end position="917"/>
    </location>
</feature>
<feature type="region of interest" description="Disordered" evidence="9">
    <location>
        <begin position="1382"/>
        <end position="1478"/>
    </location>
</feature>
<dbReference type="Gene3D" id="1.20.1250.20">
    <property type="entry name" value="MFS general substrate transporter like domains"/>
    <property type="match status" value="1"/>
</dbReference>
<evidence type="ECO:0000313" key="12">
    <source>
        <dbReference type="EMBL" id="OAL65360.1"/>
    </source>
</evidence>
<feature type="domain" description="Major facilitator superfamily (MFS) profile" evidence="11">
    <location>
        <begin position="29"/>
        <end position="448"/>
    </location>
</feature>
<evidence type="ECO:0000256" key="3">
    <source>
        <dbReference type="ARBA" id="ARBA00022475"/>
    </source>
</evidence>
<feature type="region of interest" description="Disordered" evidence="9">
    <location>
        <begin position="1033"/>
        <end position="1061"/>
    </location>
</feature>
<keyword evidence="2" id="KW-0813">Transport</keyword>
<evidence type="ECO:0000256" key="5">
    <source>
        <dbReference type="ARBA" id="ARBA00022989"/>
    </source>
</evidence>
<keyword evidence="8" id="KW-0175">Coiled coil</keyword>
<dbReference type="InterPro" id="IPR036259">
    <property type="entry name" value="MFS_trans_sf"/>
</dbReference>
<dbReference type="InterPro" id="IPR020846">
    <property type="entry name" value="MFS_dom"/>
</dbReference>
<evidence type="ECO:0000256" key="10">
    <source>
        <dbReference type="SAM" id="Phobius"/>
    </source>
</evidence>
<dbReference type="CDD" id="cd17327">
    <property type="entry name" value="MFS_FEN2_like"/>
    <property type="match status" value="1"/>
</dbReference>
<feature type="region of interest" description="Disordered" evidence="9">
    <location>
        <begin position="1103"/>
        <end position="1211"/>
    </location>
</feature>